<dbReference type="InterPro" id="IPR050190">
    <property type="entry name" value="UPF0213_domain"/>
</dbReference>
<sequence>MNSIVYVLKLADHTTYIGYTNNLVKRLESHNAGKTRSIKHKLPAKLVYYETFSNKTLGRKRELELKNNSSKKENLYKRIFTR</sequence>
<keyword evidence="3" id="KW-0255">Endonuclease</keyword>
<dbReference type="PANTHER" id="PTHR34477">
    <property type="entry name" value="UPF0213 PROTEIN YHBQ"/>
    <property type="match status" value="1"/>
</dbReference>
<comment type="similarity">
    <text evidence="1">Belongs to the UPF0213 family.</text>
</comment>
<dbReference type="PROSITE" id="PS50164">
    <property type="entry name" value="GIY_YIG"/>
    <property type="match status" value="1"/>
</dbReference>
<evidence type="ECO:0000259" key="2">
    <source>
        <dbReference type="PROSITE" id="PS50164"/>
    </source>
</evidence>
<dbReference type="InterPro" id="IPR000305">
    <property type="entry name" value="GIY-YIG_endonuc"/>
</dbReference>
<comment type="caution">
    <text evidence="3">The sequence shown here is derived from an EMBL/GenBank/DDBJ whole genome shotgun (WGS) entry which is preliminary data.</text>
</comment>
<dbReference type="SUPFAM" id="SSF82771">
    <property type="entry name" value="GIY-YIG endonuclease"/>
    <property type="match status" value="1"/>
</dbReference>
<reference evidence="4" key="1">
    <citation type="submission" date="2017-09" db="EMBL/GenBank/DDBJ databases">
        <title>Depth-based differentiation of microbial function through sediment-hosted aquifers and enrichment of novel symbionts in the deep terrestrial subsurface.</title>
        <authorList>
            <person name="Probst A.J."/>
            <person name="Ladd B."/>
            <person name="Jarett J.K."/>
            <person name="Geller-Mcgrath D.E."/>
            <person name="Sieber C.M.K."/>
            <person name="Emerson J.B."/>
            <person name="Anantharaman K."/>
            <person name="Thomas B.C."/>
            <person name="Malmstrom R."/>
            <person name="Stieglmeier M."/>
            <person name="Klingl A."/>
            <person name="Woyke T."/>
            <person name="Ryan C.M."/>
            <person name="Banfield J.F."/>
        </authorList>
    </citation>
    <scope>NUCLEOTIDE SEQUENCE [LARGE SCALE GENOMIC DNA]</scope>
</reference>
<dbReference type="PANTHER" id="PTHR34477:SF1">
    <property type="entry name" value="UPF0213 PROTEIN YHBQ"/>
    <property type="match status" value="1"/>
</dbReference>
<dbReference type="EMBL" id="PFMC01000075">
    <property type="protein sequence ID" value="PIY94051.1"/>
    <property type="molecule type" value="Genomic_DNA"/>
</dbReference>
<dbReference type="Gene3D" id="3.40.1440.10">
    <property type="entry name" value="GIY-YIG endonuclease"/>
    <property type="match status" value="1"/>
</dbReference>
<proteinExistence type="inferred from homology"/>
<organism evidence="3 4">
    <name type="scientific">Candidatus Komeilibacteria bacterium CG_4_10_14_0_8_um_filter_37_78</name>
    <dbReference type="NCBI Taxonomy" id="1974471"/>
    <lineage>
        <taxon>Bacteria</taxon>
        <taxon>Candidatus Komeiliibacteriota</taxon>
    </lineage>
</organism>
<keyword evidence="3" id="KW-0540">Nuclease</keyword>
<name>A0A2M7RBW1_9BACT</name>
<evidence type="ECO:0000313" key="4">
    <source>
        <dbReference type="Proteomes" id="UP000228689"/>
    </source>
</evidence>
<gene>
    <name evidence="3" type="ORF">COY67_03215</name>
</gene>
<dbReference type="AlphaFoldDB" id="A0A2M7RBW1"/>
<protein>
    <submittedName>
        <fullName evidence="3">Endonuclease</fullName>
    </submittedName>
</protein>
<dbReference type="InterPro" id="IPR035901">
    <property type="entry name" value="GIY-YIG_endonuc_sf"/>
</dbReference>
<dbReference type="Proteomes" id="UP000228689">
    <property type="component" value="Unassembled WGS sequence"/>
</dbReference>
<accession>A0A2M7RBW1</accession>
<evidence type="ECO:0000313" key="3">
    <source>
        <dbReference type="EMBL" id="PIY94051.1"/>
    </source>
</evidence>
<feature type="domain" description="GIY-YIG" evidence="2">
    <location>
        <begin position="1"/>
        <end position="75"/>
    </location>
</feature>
<evidence type="ECO:0000256" key="1">
    <source>
        <dbReference type="ARBA" id="ARBA00007435"/>
    </source>
</evidence>
<keyword evidence="3" id="KW-0378">Hydrolase</keyword>
<dbReference type="GO" id="GO:0004519">
    <property type="term" value="F:endonuclease activity"/>
    <property type="evidence" value="ECO:0007669"/>
    <property type="project" value="UniProtKB-KW"/>
</dbReference>
<dbReference type="Pfam" id="PF01541">
    <property type="entry name" value="GIY-YIG"/>
    <property type="match status" value="1"/>
</dbReference>